<accession>A0ABU4HHU8</accession>
<evidence type="ECO:0000313" key="6">
    <source>
        <dbReference type="EMBL" id="MDW5592884.1"/>
    </source>
</evidence>
<dbReference type="InterPro" id="IPR011075">
    <property type="entry name" value="TetR_C"/>
</dbReference>
<dbReference type="Pfam" id="PF00440">
    <property type="entry name" value="TetR_N"/>
    <property type="match status" value="1"/>
</dbReference>
<dbReference type="Gene3D" id="1.10.10.60">
    <property type="entry name" value="Homeodomain-like"/>
    <property type="match status" value="1"/>
</dbReference>
<dbReference type="InterPro" id="IPR001647">
    <property type="entry name" value="HTH_TetR"/>
</dbReference>
<feature type="DNA-binding region" description="H-T-H motif" evidence="4">
    <location>
        <begin position="33"/>
        <end position="52"/>
    </location>
</feature>
<dbReference type="Gene3D" id="1.10.357.10">
    <property type="entry name" value="Tetracycline Repressor, domain 2"/>
    <property type="match status" value="1"/>
</dbReference>
<proteinExistence type="predicted"/>
<gene>
    <name evidence="6" type="ORF">R7226_00945</name>
</gene>
<dbReference type="SUPFAM" id="SSF46689">
    <property type="entry name" value="Homeodomain-like"/>
    <property type="match status" value="1"/>
</dbReference>
<reference evidence="7" key="1">
    <citation type="submission" date="2023-07" db="EMBL/GenBank/DDBJ databases">
        <title>Conexibacter stalactiti sp. nov., isolated from stalactites in a lava cave and emended description of the genus Conexibacter.</title>
        <authorList>
            <person name="Lee S.D."/>
        </authorList>
    </citation>
    <scope>NUCLEOTIDE SEQUENCE [LARGE SCALE GENOMIC DNA]</scope>
    <source>
        <strain evidence="7">KCTC 39840</strain>
    </source>
</reference>
<evidence type="ECO:0000256" key="2">
    <source>
        <dbReference type="ARBA" id="ARBA00023125"/>
    </source>
</evidence>
<dbReference type="SUPFAM" id="SSF48498">
    <property type="entry name" value="Tetracyclin repressor-like, C-terminal domain"/>
    <property type="match status" value="1"/>
</dbReference>
<dbReference type="EMBL" id="JAWSTH010000001">
    <property type="protein sequence ID" value="MDW5592884.1"/>
    <property type="molecule type" value="Genomic_DNA"/>
</dbReference>
<evidence type="ECO:0000313" key="7">
    <source>
        <dbReference type="Proteomes" id="UP001284601"/>
    </source>
</evidence>
<dbReference type="PROSITE" id="PS50977">
    <property type="entry name" value="HTH_TETR_2"/>
    <property type="match status" value="1"/>
</dbReference>
<organism evidence="6 7">
    <name type="scientific">Conexibacter stalactiti</name>
    <dbReference type="NCBI Taxonomy" id="1940611"/>
    <lineage>
        <taxon>Bacteria</taxon>
        <taxon>Bacillati</taxon>
        <taxon>Actinomycetota</taxon>
        <taxon>Thermoleophilia</taxon>
        <taxon>Solirubrobacterales</taxon>
        <taxon>Conexibacteraceae</taxon>
        <taxon>Conexibacter</taxon>
    </lineage>
</organism>
<evidence type="ECO:0000256" key="3">
    <source>
        <dbReference type="ARBA" id="ARBA00023163"/>
    </source>
</evidence>
<dbReference type="RefSeq" id="WP_318595141.1">
    <property type="nucleotide sequence ID" value="NZ_JAWSTH010000001.1"/>
</dbReference>
<evidence type="ECO:0000256" key="4">
    <source>
        <dbReference type="PROSITE-ProRule" id="PRU00335"/>
    </source>
</evidence>
<keyword evidence="1" id="KW-0805">Transcription regulation</keyword>
<dbReference type="PANTHER" id="PTHR47506">
    <property type="entry name" value="TRANSCRIPTIONAL REGULATORY PROTEIN"/>
    <property type="match status" value="1"/>
</dbReference>
<dbReference type="InterPro" id="IPR009057">
    <property type="entry name" value="Homeodomain-like_sf"/>
</dbReference>
<protein>
    <submittedName>
        <fullName evidence="6">TetR/AcrR family transcriptional regulator</fullName>
    </submittedName>
</protein>
<dbReference type="Pfam" id="PF16925">
    <property type="entry name" value="TetR_C_13"/>
    <property type="match status" value="1"/>
</dbReference>
<dbReference type="InterPro" id="IPR036271">
    <property type="entry name" value="Tet_transcr_reg_TetR-rel_C_sf"/>
</dbReference>
<name>A0ABU4HHU8_9ACTN</name>
<evidence type="ECO:0000256" key="1">
    <source>
        <dbReference type="ARBA" id="ARBA00023015"/>
    </source>
</evidence>
<evidence type="ECO:0000259" key="5">
    <source>
        <dbReference type="PROSITE" id="PS50977"/>
    </source>
</evidence>
<sequence length="205" mass="22352">MARRTAADARDTRGRIVSRALRIAATDGLEGVTIGRLADSLEMSKSGVLNHFRTKELLQLAVIEQASEIFRVEVWEPAREEQRGLDRLLAIEHKWIDLISGETWPSGCFWTAAAAEFDGRPGPVRDALAEALGRFDAAMQREVGRAVEAGELPEGTDPGQVVFELRGVVMATNQQLQLQDDTSAPERAKAAVRRILGAPAQLPAS</sequence>
<keyword evidence="7" id="KW-1185">Reference proteome</keyword>
<keyword evidence="3" id="KW-0804">Transcription</keyword>
<dbReference type="Proteomes" id="UP001284601">
    <property type="component" value="Unassembled WGS sequence"/>
</dbReference>
<reference evidence="6 7" key="2">
    <citation type="submission" date="2023-10" db="EMBL/GenBank/DDBJ databases">
        <authorList>
            <person name="Han X.F."/>
        </authorList>
    </citation>
    <scope>NUCLEOTIDE SEQUENCE [LARGE SCALE GENOMIC DNA]</scope>
    <source>
        <strain evidence="6 7">KCTC 39840</strain>
    </source>
</reference>
<keyword evidence="2 4" id="KW-0238">DNA-binding</keyword>
<dbReference type="PANTHER" id="PTHR47506:SF6">
    <property type="entry name" value="HTH-TYPE TRANSCRIPTIONAL REPRESSOR NEMR"/>
    <property type="match status" value="1"/>
</dbReference>
<feature type="domain" description="HTH tetR-type" evidence="5">
    <location>
        <begin position="10"/>
        <end position="70"/>
    </location>
</feature>
<comment type="caution">
    <text evidence="6">The sequence shown here is derived from an EMBL/GenBank/DDBJ whole genome shotgun (WGS) entry which is preliminary data.</text>
</comment>